<name>A0ABW0B184_9ACTN</name>
<evidence type="ECO:0000313" key="6">
    <source>
        <dbReference type="Proteomes" id="UP001596208"/>
    </source>
</evidence>
<keyword evidence="3 4" id="KW-0418">Kinase</keyword>
<keyword evidence="6" id="KW-1185">Reference proteome</keyword>
<dbReference type="SUPFAM" id="SSF110738">
    <property type="entry name" value="Glycerate kinase I"/>
    <property type="match status" value="1"/>
</dbReference>
<dbReference type="Gene3D" id="3.40.50.10350">
    <property type="entry name" value="Glycerate kinase, domain 1"/>
    <property type="match status" value="1"/>
</dbReference>
<reference evidence="6" key="1">
    <citation type="journal article" date="2019" name="Int. J. Syst. Evol. Microbiol.">
        <title>The Global Catalogue of Microorganisms (GCM) 10K type strain sequencing project: providing services to taxonomists for standard genome sequencing and annotation.</title>
        <authorList>
            <consortium name="The Broad Institute Genomics Platform"/>
            <consortium name="The Broad Institute Genome Sequencing Center for Infectious Disease"/>
            <person name="Wu L."/>
            <person name="Ma J."/>
        </authorList>
    </citation>
    <scope>NUCLEOTIDE SEQUENCE [LARGE SCALE GENOMIC DNA]</scope>
    <source>
        <strain evidence="6">CGMCC 4.1721</strain>
    </source>
</reference>
<sequence>MRVLIVPNCLRGSLTAPAVAEALARGVRAAHPSATLHVLPAADGGDGSLGHWLRHSASREVAVDVEGPLGGTVRATYALGADGTAFIEMAEASGLRHVPDARRDPLRATTRGTGRLIRHALHAGARTVVLGAGGSATLDMGAGALSALGVEFRAGDGRVLDAYPGALRDVVSADTRHADPLLRGARLRVLSDVHTPLRENVVRFGPQKGIAAEDVGAFSEMLGRLARAVRPDRPELLDLPWYGAGGGTPAGLSVFGAAAESGSDQLLELAGVPKLIADADFVITAEGRVDAGSLDGKLPLAVSRLAARHGVPCVVVTGSTLLAPGELPAGTRCLELPPDCAPDRPDTTVLALAAAGRAAIPPQTRSREVN</sequence>
<gene>
    <name evidence="5" type="ORF">ACFPRK_10400</name>
</gene>
<dbReference type="GO" id="GO:0016301">
    <property type="term" value="F:kinase activity"/>
    <property type="evidence" value="ECO:0007669"/>
    <property type="project" value="UniProtKB-KW"/>
</dbReference>
<evidence type="ECO:0000256" key="4">
    <source>
        <dbReference type="PIRNR" id="PIRNR006078"/>
    </source>
</evidence>
<comment type="similarity">
    <text evidence="1 4">Belongs to the glycerate kinase type-1 family.</text>
</comment>
<dbReference type="InterPro" id="IPR004381">
    <property type="entry name" value="Glycerate_kinase"/>
</dbReference>
<dbReference type="InterPro" id="IPR036129">
    <property type="entry name" value="Glycerate_kinase_sf"/>
</dbReference>
<dbReference type="Pfam" id="PF02595">
    <property type="entry name" value="Gly_kinase"/>
    <property type="match status" value="1"/>
</dbReference>
<dbReference type="EMBL" id="JBHSKI010000003">
    <property type="protein sequence ID" value="MFC5170998.1"/>
    <property type="molecule type" value="Genomic_DNA"/>
</dbReference>
<evidence type="ECO:0000256" key="2">
    <source>
        <dbReference type="ARBA" id="ARBA00022679"/>
    </source>
</evidence>
<keyword evidence="2 4" id="KW-0808">Transferase</keyword>
<dbReference type="PANTHER" id="PTHR21599">
    <property type="entry name" value="GLYCERATE KINASE"/>
    <property type="match status" value="1"/>
</dbReference>
<dbReference type="Proteomes" id="UP001596208">
    <property type="component" value="Unassembled WGS sequence"/>
</dbReference>
<dbReference type="NCBIfam" id="TIGR00045">
    <property type="entry name" value="glycerate kinase"/>
    <property type="match status" value="1"/>
</dbReference>
<dbReference type="RefSeq" id="WP_065848795.1">
    <property type="nucleotide sequence ID" value="NZ_JBHSKI010000003.1"/>
</dbReference>
<proteinExistence type="inferred from homology"/>
<evidence type="ECO:0000256" key="3">
    <source>
        <dbReference type="ARBA" id="ARBA00022777"/>
    </source>
</evidence>
<dbReference type="PIRSF" id="PIRSF006078">
    <property type="entry name" value="GlxK"/>
    <property type="match status" value="1"/>
</dbReference>
<organism evidence="5 6">
    <name type="scientific">Streptomyces mutomycini</name>
    <dbReference type="NCBI Taxonomy" id="284036"/>
    <lineage>
        <taxon>Bacteria</taxon>
        <taxon>Bacillati</taxon>
        <taxon>Actinomycetota</taxon>
        <taxon>Actinomycetes</taxon>
        <taxon>Kitasatosporales</taxon>
        <taxon>Streptomycetaceae</taxon>
        <taxon>Streptomyces</taxon>
    </lineage>
</organism>
<protein>
    <submittedName>
        <fullName evidence="5">Glycerate kinase</fullName>
    </submittedName>
</protein>
<evidence type="ECO:0000256" key="1">
    <source>
        <dbReference type="ARBA" id="ARBA00006284"/>
    </source>
</evidence>
<accession>A0ABW0B184</accession>
<dbReference type="InterPro" id="IPR018197">
    <property type="entry name" value="Glycerate_kinase_RE-like"/>
</dbReference>
<dbReference type="InterPro" id="IPR018193">
    <property type="entry name" value="Glyc_kinase_flavodox-like_fold"/>
</dbReference>
<dbReference type="PANTHER" id="PTHR21599:SF0">
    <property type="entry name" value="GLYCERATE KINASE"/>
    <property type="match status" value="1"/>
</dbReference>
<dbReference type="Gene3D" id="3.90.1510.10">
    <property type="entry name" value="Glycerate kinase, domain 2"/>
    <property type="match status" value="1"/>
</dbReference>
<evidence type="ECO:0000313" key="5">
    <source>
        <dbReference type="EMBL" id="MFC5170998.1"/>
    </source>
</evidence>
<comment type="caution">
    <text evidence="5">The sequence shown here is derived from an EMBL/GenBank/DDBJ whole genome shotgun (WGS) entry which is preliminary data.</text>
</comment>